<dbReference type="AlphaFoldDB" id="A0A381ZDQ1"/>
<protein>
    <recommendedName>
        <fullName evidence="2">Extracellular solute-binding protein</fullName>
    </recommendedName>
</protein>
<dbReference type="EMBL" id="UINC01020773">
    <property type="protein sequence ID" value="SVA86897.1"/>
    <property type="molecule type" value="Genomic_DNA"/>
</dbReference>
<proteinExistence type="predicted"/>
<sequence>YNKEKLSALGLSVPTSFEEFENALAVAKDAGELPIIMGGADGWPIIHVWGIIEGAHVDPDKTRSWIFDAKNVKFDIAERKIAARKLASLAEAGYFGSDSNGIGYDDANAMFINGEGLFNLTGTWMTAQLAEGMGDNVGAFAMPTRGGASVAGGGSFALPWHISSKASNPDLAAEFLAHLMSYEFVDDIMAVGRVPARAPTVAPESTIHEEVIAASNALIGANAKTFYTDWSTPGMYDTVTQELQKVIGGAASAGDFIEAMAAESLN</sequence>
<feature type="non-terminal residue" evidence="1">
    <location>
        <position position="1"/>
    </location>
</feature>
<reference evidence="1" key="1">
    <citation type="submission" date="2018-05" db="EMBL/GenBank/DDBJ databases">
        <authorList>
            <person name="Lanie J.A."/>
            <person name="Ng W.-L."/>
            <person name="Kazmierczak K.M."/>
            <person name="Andrzejewski T.M."/>
            <person name="Davidsen T.M."/>
            <person name="Wayne K.J."/>
            <person name="Tettelin H."/>
            <person name="Glass J.I."/>
            <person name="Rusch D."/>
            <person name="Podicherti R."/>
            <person name="Tsui H.-C.T."/>
            <person name="Winkler M.E."/>
        </authorList>
    </citation>
    <scope>NUCLEOTIDE SEQUENCE</scope>
</reference>
<evidence type="ECO:0000313" key="1">
    <source>
        <dbReference type="EMBL" id="SVA86897.1"/>
    </source>
</evidence>
<dbReference type="SUPFAM" id="SSF53850">
    <property type="entry name" value="Periplasmic binding protein-like II"/>
    <property type="match status" value="1"/>
</dbReference>
<name>A0A381ZDQ1_9ZZZZ</name>
<gene>
    <name evidence="1" type="ORF">METZ01_LOCUS139751</name>
</gene>
<organism evidence="1">
    <name type="scientific">marine metagenome</name>
    <dbReference type="NCBI Taxonomy" id="408172"/>
    <lineage>
        <taxon>unclassified sequences</taxon>
        <taxon>metagenomes</taxon>
        <taxon>ecological metagenomes</taxon>
    </lineage>
</organism>
<dbReference type="InterPro" id="IPR006059">
    <property type="entry name" value="SBP"/>
</dbReference>
<dbReference type="InterPro" id="IPR050490">
    <property type="entry name" value="Bact_solute-bd_prot1"/>
</dbReference>
<accession>A0A381ZDQ1</accession>
<dbReference type="Gene3D" id="3.40.190.10">
    <property type="entry name" value="Periplasmic binding protein-like II"/>
    <property type="match status" value="2"/>
</dbReference>
<dbReference type="PANTHER" id="PTHR43649:SF12">
    <property type="entry name" value="DIACETYLCHITOBIOSE BINDING PROTEIN DASA"/>
    <property type="match status" value="1"/>
</dbReference>
<evidence type="ECO:0008006" key="2">
    <source>
        <dbReference type="Google" id="ProtNLM"/>
    </source>
</evidence>
<dbReference type="PANTHER" id="PTHR43649">
    <property type="entry name" value="ARABINOSE-BINDING PROTEIN-RELATED"/>
    <property type="match status" value="1"/>
</dbReference>
<dbReference type="Pfam" id="PF13416">
    <property type="entry name" value="SBP_bac_8"/>
    <property type="match status" value="1"/>
</dbReference>